<evidence type="ECO:0000259" key="8">
    <source>
        <dbReference type="PROSITE" id="PS51164"/>
    </source>
</evidence>
<reference evidence="9" key="1">
    <citation type="submission" date="2020-05" db="EMBL/GenBank/DDBJ databases">
        <title>Phylogenomic resolution of chytrid fungi.</title>
        <authorList>
            <person name="Stajich J.E."/>
            <person name="Amses K."/>
            <person name="Simmons R."/>
            <person name="Seto K."/>
            <person name="Myers J."/>
            <person name="Bonds A."/>
            <person name="Quandt C.A."/>
            <person name="Barry K."/>
            <person name="Liu P."/>
            <person name="Grigoriev I."/>
            <person name="Longcore J.E."/>
            <person name="James T.Y."/>
        </authorList>
    </citation>
    <scope>NUCLEOTIDE SEQUENCE</scope>
    <source>
        <strain evidence="9">JEL0318</strain>
    </source>
</reference>
<evidence type="ECO:0000313" key="9">
    <source>
        <dbReference type="EMBL" id="KAJ3048201.1"/>
    </source>
</evidence>
<dbReference type="GO" id="GO:0046872">
    <property type="term" value="F:metal ion binding"/>
    <property type="evidence" value="ECO:0007669"/>
    <property type="project" value="UniProtKB-KW"/>
</dbReference>
<evidence type="ECO:0000256" key="4">
    <source>
        <dbReference type="ARBA" id="ARBA00023008"/>
    </source>
</evidence>
<dbReference type="InterPro" id="IPR000254">
    <property type="entry name" value="CBD"/>
</dbReference>
<accession>A0AAD5S767</accession>
<keyword evidence="2" id="KW-0479">Metal-binding</keyword>
<dbReference type="EMBL" id="JADGJD010000830">
    <property type="protein sequence ID" value="KAJ3048201.1"/>
    <property type="molecule type" value="Genomic_DNA"/>
</dbReference>
<evidence type="ECO:0000256" key="2">
    <source>
        <dbReference type="ARBA" id="ARBA00022723"/>
    </source>
</evidence>
<evidence type="ECO:0000313" key="10">
    <source>
        <dbReference type="Proteomes" id="UP001212841"/>
    </source>
</evidence>
<keyword evidence="10" id="KW-1185">Reference proteome</keyword>
<comment type="cofactor">
    <cofactor evidence="1">
        <name>Cu(2+)</name>
        <dbReference type="ChEBI" id="CHEBI:29036"/>
    </cofactor>
</comment>
<evidence type="ECO:0000256" key="6">
    <source>
        <dbReference type="ARBA" id="ARBA00023180"/>
    </source>
</evidence>
<evidence type="ECO:0000256" key="7">
    <source>
        <dbReference type="ARBA" id="ARBA00034311"/>
    </source>
</evidence>
<dbReference type="SUPFAM" id="SSF57180">
    <property type="entry name" value="Cellulose-binding domain"/>
    <property type="match status" value="1"/>
</dbReference>
<dbReference type="InterPro" id="IPR004302">
    <property type="entry name" value="Cellulose/chitin-bd_N"/>
</dbReference>
<proteinExistence type="inferred from homology"/>
<dbReference type="InterPro" id="IPR035971">
    <property type="entry name" value="CBD_sf"/>
</dbReference>
<keyword evidence="5" id="KW-1015">Disulfide bond</keyword>
<dbReference type="AlphaFoldDB" id="A0AAD5S767"/>
<dbReference type="PANTHER" id="PTHR36575">
    <property type="entry name" value="BINDING PROTEIN, PUTATIVE (AFU_ORTHOLOGUE AFUA_1G14430)-RELATED"/>
    <property type="match status" value="1"/>
</dbReference>
<dbReference type="SMART" id="SM00236">
    <property type="entry name" value="fCBD"/>
    <property type="match status" value="1"/>
</dbReference>
<keyword evidence="4" id="KW-0186">Copper</keyword>
<protein>
    <recommendedName>
        <fullName evidence="8">CBM1 domain-containing protein</fullName>
    </recommendedName>
</protein>
<dbReference type="Pfam" id="PF03067">
    <property type="entry name" value="LPMO_10"/>
    <property type="match status" value="1"/>
</dbReference>
<dbReference type="Gene3D" id="2.70.50.70">
    <property type="match status" value="1"/>
</dbReference>
<dbReference type="PANTHER" id="PTHR36575:SF2">
    <property type="entry name" value="CHITIN-BINDING TYPE-4 DOMAIN-CONTAINING PROTEIN-RELATED"/>
    <property type="match status" value="1"/>
</dbReference>
<evidence type="ECO:0000256" key="5">
    <source>
        <dbReference type="ARBA" id="ARBA00023157"/>
    </source>
</evidence>
<dbReference type="Pfam" id="PF00734">
    <property type="entry name" value="CBM_1"/>
    <property type="match status" value="1"/>
</dbReference>
<keyword evidence="3" id="KW-0732">Signal</keyword>
<evidence type="ECO:0000256" key="3">
    <source>
        <dbReference type="ARBA" id="ARBA00022729"/>
    </source>
</evidence>
<organism evidence="9 10">
    <name type="scientific">Rhizophlyctis rosea</name>
    <dbReference type="NCBI Taxonomy" id="64517"/>
    <lineage>
        <taxon>Eukaryota</taxon>
        <taxon>Fungi</taxon>
        <taxon>Fungi incertae sedis</taxon>
        <taxon>Chytridiomycota</taxon>
        <taxon>Chytridiomycota incertae sedis</taxon>
        <taxon>Chytridiomycetes</taxon>
        <taxon>Rhizophlyctidales</taxon>
        <taxon>Rhizophlyctidaceae</taxon>
        <taxon>Rhizophlyctis</taxon>
    </lineage>
</organism>
<feature type="domain" description="CBM1" evidence="8">
    <location>
        <begin position="242"/>
        <end position="278"/>
    </location>
</feature>
<name>A0AAD5S767_9FUNG</name>
<dbReference type="InterPro" id="IPR052282">
    <property type="entry name" value="Starch-active_LPMO"/>
</dbReference>
<dbReference type="GO" id="GO:0030248">
    <property type="term" value="F:cellulose binding"/>
    <property type="evidence" value="ECO:0007669"/>
    <property type="project" value="InterPro"/>
</dbReference>
<dbReference type="PROSITE" id="PS51164">
    <property type="entry name" value="CBM1_2"/>
    <property type="match status" value="1"/>
</dbReference>
<dbReference type="GO" id="GO:0005975">
    <property type="term" value="P:carbohydrate metabolic process"/>
    <property type="evidence" value="ECO:0007669"/>
    <property type="project" value="InterPro"/>
</dbReference>
<sequence length="278" mass="30132">MFESTGKTFPGRYWQAHMRKRNSPAQTRRAYGLKGTIRDEVNHVPGTGMDGPCGSTWRSIQQNDIDGPGQLAFASINQYANYNAQACHVFLCKGYQFSDSSGSAQRYSAGQTVPCRYTIRAPHPGYANVSIVDTAKNRLIGFPLHSWPSNFATHGNTADQLSFSITIPNLNGRCTQPGECVIQHHWLSDLADQTYQSCVDFTVGESSGGGRNPSVTTARTTTAVMTTATTRGATTTQAAATNCAVMYGQCDGRSFTGPTCCQSGSACWVSNEWYSQCL</sequence>
<keyword evidence="6" id="KW-0325">Glycoprotein</keyword>
<gene>
    <name evidence="9" type="ORF">HK097_010786</name>
</gene>
<dbReference type="GO" id="GO:0005576">
    <property type="term" value="C:extracellular region"/>
    <property type="evidence" value="ECO:0007669"/>
    <property type="project" value="InterPro"/>
</dbReference>
<comment type="similarity">
    <text evidence="7">Belongs to the polysaccharide monooxygenase AA13 family.</text>
</comment>
<evidence type="ECO:0000256" key="1">
    <source>
        <dbReference type="ARBA" id="ARBA00001973"/>
    </source>
</evidence>
<dbReference type="Proteomes" id="UP001212841">
    <property type="component" value="Unassembled WGS sequence"/>
</dbReference>
<comment type="caution">
    <text evidence="9">The sequence shown here is derived from an EMBL/GenBank/DDBJ whole genome shotgun (WGS) entry which is preliminary data.</text>
</comment>